<comment type="caution">
    <text evidence="3">The sequence shown here is derived from an EMBL/GenBank/DDBJ whole genome shotgun (WGS) entry which is preliminary data.</text>
</comment>
<dbReference type="OrthoDB" id="383937at2"/>
<feature type="signal peptide" evidence="2">
    <location>
        <begin position="1"/>
        <end position="23"/>
    </location>
</feature>
<evidence type="ECO:0000313" key="3">
    <source>
        <dbReference type="EMBL" id="PYI53984.1"/>
    </source>
</evidence>
<dbReference type="PANTHER" id="PTHR43649:SF12">
    <property type="entry name" value="DIACETYLCHITOBIOSE BINDING PROTEIN DASA"/>
    <property type="match status" value="1"/>
</dbReference>
<evidence type="ECO:0000256" key="1">
    <source>
        <dbReference type="SAM" id="MobiDB-lite"/>
    </source>
</evidence>
<dbReference type="Proteomes" id="UP000247476">
    <property type="component" value="Unassembled WGS sequence"/>
</dbReference>
<name>A0A2V5K7J6_9BACL</name>
<dbReference type="PROSITE" id="PS51257">
    <property type="entry name" value="PROKAR_LIPOPROTEIN"/>
    <property type="match status" value="1"/>
</dbReference>
<dbReference type="SUPFAM" id="SSF53850">
    <property type="entry name" value="Periplasmic binding protein-like II"/>
    <property type="match status" value="1"/>
</dbReference>
<dbReference type="InterPro" id="IPR050490">
    <property type="entry name" value="Bact_solute-bd_prot1"/>
</dbReference>
<dbReference type="EMBL" id="QJVJ01000006">
    <property type="protein sequence ID" value="PYI53984.1"/>
    <property type="molecule type" value="Genomic_DNA"/>
</dbReference>
<feature type="chain" id="PRO_5038611433" description="Sugar ABC transporter substrate-binding protein" evidence="2">
    <location>
        <begin position="24"/>
        <end position="456"/>
    </location>
</feature>
<evidence type="ECO:0000313" key="4">
    <source>
        <dbReference type="Proteomes" id="UP000247476"/>
    </source>
</evidence>
<dbReference type="Pfam" id="PF01547">
    <property type="entry name" value="SBP_bac_1"/>
    <property type="match status" value="1"/>
</dbReference>
<protein>
    <recommendedName>
        <fullName evidence="5">Sugar ABC transporter substrate-binding protein</fullName>
    </recommendedName>
</protein>
<dbReference type="RefSeq" id="WP_110840968.1">
    <property type="nucleotide sequence ID" value="NZ_QJVJ01000006.1"/>
</dbReference>
<keyword evidence="4" id="KW-1185">Reference proteome</keyword>
<dbReference type="InterPro" id="IPR006059">
    <property type="entry name" value="SBP"/>
</dbReference>
<sequence length="456" mass="50151">MGQLLKKAAAALLGSALVLSAAACSSGSGPSGAENGQNTKTDPNKPKDPVTLVIKHTTYETFDQDLAPAIKKYQEKNPHVTVKVEMVKPKQGENIITANTALFASGEQVDILRVSPNVGAGEYAARGWVVPLDEYVKKSGVDITKYYPSLQNRGVYAGKRYALPWLHTQFMIFYNKDLFRKFGIPEPKPSWTYEDMRNAGRKLVENNVHAFENSFPNMLHIVGGAWGGSTFNSAGNQMTLDSQGALQGYEFFRDMVVKDGLSPGKASQAKGLPSGPNIMKGTSGMSFTWLKMKQFDEAGLNYGVVPSPVGPGKQQGYGGLDGIALSSTSKNKEEAWNLIQFLAYDNEGQLEQIKQKITIPAFPNEKEQIATWERTIGKKDVTDAILYQVEKTNEEGVGMMNNLPGTEVAFEGFISWLGQNLFADSFDVYTQVPAKVKEFNTQWADLQKEAEKQMKK</sequence>
<organism evidence="3 4">
    <name type="scientific">Paenibacillus flagellatus</name>
    <dbReference type="NCBI Taxonomy" id="2211139"/>
    <lineage>
        <taxon>Bacteria</taxon>
        <taxon>Bacillati</taxon>
        <taxon>Bacillota</taxon>
        <taxon>Bacilli</taxon>
        <taxon>Bacillales</taxon>
        <taxon>Paenibacillaceae</taxon>
        <taxon>Paenibacillus</taxon>
    </lineage>
</organism>
<dbReference type="AlphaFoldDB" id="A0A2V5K7J6"/>
<keyword evidence="2" id="KW-0732">Signal</keyword>
<reference evidence="3 4" key="1">
    <citation type="submission" date="2018-05" db="EMBL/GenBank/DDBJ databases">
        <title>Paenibacillus flagellatus sp. nov., isolated from selenium mineral soil.</title>
        <authorList>
            <person name="Dai X."/>
        </authorList>
    </citation>
    <scope>NUCLEOTIDE SEQUENCE [LARGE SCALE GENOMIC DNA]</scope>
    <source>
        <strain evidence="3 4">DXL2</strain>
    </source>
</reference>
<proteinExistence type="predicted"/>
<gene>
    <name evidence="3" type="ORF">DLM86_15660</name>
</gene>
<dbReference type="Gene3D" id="3.40.190.10">
    <property type="entry name" value="Periplasmic binding protein-like II"/>
    <property type="match status" value="1"/>
</dbReference>
<feature type="region of interest" description="Disordered" evidence="1">
    <location>
        <begin position="27"/>
        <end position="49"/>
    </location>
</feature>
<accession>A0A2V5K7J6</accession>
<evidence type="ECO:0000256" key="2">
    <source>
        <dbReference type="SAM" id="SignalP"/>
    </source>
</evidence>
<evidence type="ECO:0008006" key="5">
    <source>
        <dbReference type="Google" id="ProtNLM"/>
    </source>
</evidence>
<dbReference type="PANTHER" id="PTHR43649">
    <property type="entry name" value="ARABINOSE-BINDING PROTEIN-RELATED"/>
    <property type="match status" value="1"/>
</dbReference>